<dbReference type="OrthoDB" id="9806180at2"/>
<dbReference type="Gene3D" id="3.40.50.1820">
    <property type="entry name" value="alpha/beta hydrolase"/>
    <property type="match status" value="1"/>
</dbReference>
<evidence type="ECO:0000313" key="4">
    <source>
        <dbReference type="Proteomes" id="UP000078460"/>
    </source>
</evidence>
<name>A0A154NBG2_9SPHN</name>
<dbReference type="GeneID" id="93798525"/>
<dbReference type="InterPro" id="IPR013094">
    <property type="entry name" value="AB_hydrolase_3"/>
</dbReference>
<dbReference type="RefSeq" id="WP_018250741.1">
    <property type="nucleotide sequence ID" value="NZ_CP017578.1"/>
</dbReference>
<sequence>MTEATADPTPADPTPYVRPDVRGFLDYLNAMPGPRTHQMTPEAARQVFTAMKDVADLPVGELAVIRDLSIPGPGGTIPARLFDARDTRQPGPVLVFYHGGGFVIGNIDTHAGFCAEMARVLDVPVVSVDYRLAPEHRWPAAPDDCEAAARWVADSPAELERSVTGLILCGDSAGGTLTIVTAMDLRDRPAAVPVIVQAPIYPAADSSRPYPSFDQFADGFLLTRDTMLWFVDAYAADIAHSRGSPLLGRLEGLPPAVIVTASLDPIRDQGRAYAAALVQAGIPVVFREAVGTVHGFITLRKAIPSSQGDVAGYLAALKDVIVEAEAARVMAQAAGQEAVR</sequence>
<dbReference type="PANTHER" id="PTHR48081:SF8">
    <property type="entry name" value="ALPHA_BETA HYDROLASE FOLD-3 DOMAIN-CONTAINING PROTEIN-RELATED"/>
    <property type="match status" value="1"/>
</dbReference>
<dbReference type="InterPro" id="IPR029058">
    <property type="entry name" value="AB_hydrolase_fold"/>
</dbReference>
<feature type="domain" description="Alpha/beta hydrolase fold-3" evidence="2">
    <location>
        <begin position="94"/>
        <end position="297"/>
    </location>
</feature>
<dbReference type="InterPro" id="IPR050300">
    <property type="entry name" value="GDXG_lipolytic_enzyme"/>
</dbReference>
<dbReference type="Pfam" id="PF07859">
    <property type="entry name" value="Abhydrolase_3"/>
    <property type="match status" value="1"/>
</dbReference>
<accession>A0A154NBG2</accession>
<comment type="caution">
    <text evidence="3">The sequence shown here is derived from an EMBL/GenBank/DDBJ whole genome shotgun (WGS) entry which is preliminary data.</text>
</comment>
<dbReference type="EMBL" id="LQCK02000001">
    <property type="protein sequence ID" value="KZB96931.1"/>
    <property type="molecule type" value="Genomic_DNA"/>
</dbReference>
<dbReference type="AlphaFoldDB" id="A0A154NBG2"/>
<dbReference type="KEGG" id="smy:BJP26_08910"/>
<organism evidence="3 4">
    <name type="scientific">Sphingomonas melonis TY</name>
    <dbReference type="NCBI Taxonomy" id="621456"/>
    <lineage>
        <taxon>Bacteria</taxon>
        <taxon>Pseudomonadati</taxon>
        <taxon>Pseudomonadota</taxon>
        <taxon>Alphaproteobacteria</taxon>
        <taxon>Sphingomonadales</taxon>
        <taxon>Sphingomonadaceae</taxon>
        <taxon>Sphingomonas</taxon>
    </lineage>
</organism>
<dbReference type="Proteomes" id="UP000078460">
    <property type="component" value="Unassembled WGS sequence"/>
</dbReference>
<gene>
    <name evidence="3" type="ORF">AVM11_01955</name>
</gene>
<protein>
    <submittedName>
        <fullName evidence="3">Lipase</fullName>
    </submittedName>
</protein>
<dbReference type="STRING" id="621456.BJP26_08910"/>
<evidence type="ECO:0000313" key="3">
    <source>
        <dbReference type="EMBL" id="KZB96931.1"/>
    </source>
</evidence>
<evidence type="ECO:0000256" key="1">
    <source>
        <dbReference type="ARBA" id="ARBA00022801"/>
    </source>
</evidence>
<dbReference type="GO" id="GO:0016787">
    <property type="term" value="F:hydrolase activity"/>
    <property type="evidence" value="ECO:0007669"/>
    <property type="project" value="UniProtKB-KW"/>
</dbReference>
<keyword evidence="1" id="KW-0378">Hydrolase</keyword>
<keyword evidence="4" id="KW-1185">Reference proteome</keyword>
<evidence type="ECO:0000259" key="2">
    <source>
        <dbReference type="Pfam" id="PF07859"/>
    </source>
</evidence>
<dbReference type="SUPFAM" id="SSF53474">
    <property type="entry name" value="alpha/beta-Hydrolases"/>
    <property type="match status" value="1"/>
</dbReference>
<dbReference type="PANTHER" id="PTHR48081">
    <property type="entry name" value="AB HYDROLASE SUPERFAMILY PROTEIN C4A8.06C"/>
    <property type="match status" value="1"/>
</dbReference>
<proteinExistence type="predicted"/>
<reference evidence="3" key="1">
    <citation type="submission" date="2016-03" db="EMBL/GenBank/DDBJ databases">
        <title>Sphingomonas melonis TY, whole genome shotgun sequencing.</title>
        <authorList>
            <person name="Wang H."/>
            <person name="Zhu P."/>
        </authorList>
    </citation>
    <scope>NUCLEOTIDE SEQUENCE [LARGE SCALE GENOMIC DNA]</scope>
    <source>
        <strain evidence="3">TY</strain>
    </source>
</reference>